<keyword evidence="3" id="KW-1185">Reference proteome</keyword>
<dbReference type="Pfam" id="PF01965">
    <property type="entry name" value="DJ-1_PfpI"/>
    <property type="match status" value="1"/>
</dbReference>
<dbReference type="PANTHER" id="PTHR43130">
    <property type="entry name" value="ARAC-FAMILY TRANSCRIPTIONAL REGULATOR"/>
    <property type="match status" value="1"/>
</dbReference>
<evidence type="ECO:0000313" key="2">
    <source>
        <dbReference type="EMBL" id="WWD79396.1"/>
    </source>
</evidence>
<dbReference type="AlphaFoldDB" id="A0AAJ8LSF0"/>
<feature type="domain" description="DJ-1/PfpI" evidence="1">
    <location>
        <begin position="4"/>
        <end position="175"/>
    </location>
</feature>
<dbReference type="EMBL" id="CP144914">
    <property type="protein sequence ID" value="WWD79396.1"/>
    <property type="molecule type" value="Genomic_DNA"/>
</dbReference>
<dbReference type="RefSeq" id="WP_187254616.1">
    <property type="nucleotide sequence ID" value="NZ_CP144914.1"/>
</dbReference>
<dbReference type="KEGG" id="ahal:FTX54_013370"/>
<proteinExistence type="predicted"/>
<reference evidence="2 3" key="1">
    <citation type="submission" date="2024-01" db="EMBL/GenBank/DDBJ databases">
        <title>Complete Genome Sequence of Alkalicoccus halolimnae BZ-SZ-XJ29T, a Moderately Halophilic Bacterium Isolated from a Salt Lake.</title>
        <authorList>
            <person name="Zhao B."/>
        </authorList>
    </citation>
    <scope>NUCLEOTIDE SEQUENCE [LARGE SCALE GENOMIC DNA]</scope>
    <source>
        <strain evidence="2 3">BZ-SZ-XJ29</strain>
    </source>
</reference>
<dbReference type="InterPro" id="IPR029062">
    <property type="entry name" value="Class_I_gatase-like"/>
</dbReference>
<keyword evidence="2" id="KW-0456">Lyase</keyword>
<dbReference type="Gene3D" id="3.40.50.880">
    <property type="match status" value="1"/>
</dbReference>
<dbReference type="GO" id="GO:0006355">
    <property type="term" value="P:regulation of DNA-templated transcription"/>
    <property type="evidence" value="ECO:0007669"/>
    <property type="project" value="TreeGrafter"/>
</dbReference>
<dbReference type="SUPFAM" id="SSF52317">
    <property type="entry name" value="Class I glutamine amidotransferase-like"/>
    <property type="match status" value="1"/>
</dbReference>
<dbReference type="EC" id="4.2.1.-" evidence="2"/>
<dbReference type="Proteomes" id="UP000321816">
    <property type="component" value="Chromosome"/>
</dbReference>
<name>A0AAJ8LSF0_9BACI</name>
<sequence>MSRKKVGIYLFDDVEVLDFAGPYEVFSTTQLEDGTKPFEVITLSQNGGLISAANGLRVETEKTIQAAPQLDLLIIPGGRGATENELHKQDVISYIKQQHKETEILASVCTGAFLLAEAGLLEGKKATTHKGSLDKLKEAYPQVNVQRNVKFVDEGEVLTAAGISAGIELSLHIVARLYGEETMIKTADYMEYDLQKRS</sequence>
<dbReference type="CDD" id="cd03139">
    <property type="entry name" value="GATase1_PfpI_2"/>
    <property type="match status" value="1"/>
</dbReference>
<dbReference type="GO" id="GO:0016829">
    <property type="term" value="F:lyase activity"/>
    <property type="evidence" value="ECO:0007669"/>
    <property type="project" value="UniProtKB-KW"/>
</dbReference>
<dbReference type="InterPro" id="IPR052158">
    <property type="entry name" value="INH-QAR"/>
</dbReference>
<protein>
    <submittedName>
        <fullName evidence="2">DJ-1/PfpI family protein</fullName>
        <ecNumber evidence="2">4.2.1.-</ecNumber>
    </submittedName>
</protein>
<organism evidence="2 3">
    <name type="scientific">Alkalicoccus halolimnae</name>
    <dbReference type="NCBI Taxonomy" id="1667239"/>
    <lineage>
        <taxon>Bacteria</taxon>
        <taxon>Bacillati</taxon>
        <taxon>Bacillota</taxon>
        <taxon>Bacilli</taxon>
        <taxon>Bacillales</taxon>
        <taxon>Bacillaceae</taxon>
        <taxon>Alkalicoccus</taxon>
    </lineage>
</organism>
<accession>A0AAJ8LSF0</accession>
<gene>
    <name evidence="2" type="ORF">FTX54_013370</name>
</gene>
<evidence type="ECO:0000313" key="3">
    <source>
        <dbReference type="Proteomes" id="UP000321816"/>
    </source>
</evidence>
<evidence type="ECO:0000259" key="1">
    <source>
        <dbReference type="Pfam" id="PF01965"/>
    </source>
</evidence>
<dbReference type="InterPro" id="IPR002818">
    <property type="entry name" value="DJ-1/PfpI"/>
</dbReference>
<dbReference type="PANTHER" id="PTHR43130:SF14">
    <property type="entry name" value="DJ-1_PFPI DOMAIN-CONTAINING PROTEIN"/>
    <property type="match status" value="1"/>
</dbReference>